<dbReference type="EMBL" id="CM029049">
    <property type="protein sequence ID" value="KAG2572291.1"/>
    <property type="molecule type" value="Genomic_DNA"/>
</dbReference>
<dbReference type="AlphaFoldDB" id="A0A8T0QBN7"/>
<comment type="caution">
    <text evidence="1">The sequence shown here is derived from an EMBL/GenBank/DDBJ whole genome shotgun (WGS) entry which is preliminary data.</text>
</comment>
<reference evidence="1" key="1">
    <citation type="submission" date="2020-05" db="EMBL/GenBank/DDBJ databases">
        <title>WGS assembly of Panicum virgatum.</title>
        <authorList>
            <person name="Lovell J.T."/>
            <person name="Jenkins J."/>
            <person name="Shu S."/>
            <person name="Juenger T.E."/>
            <person name="Schmutz J."/>
        </authorList>
    </citation>
    <scope>NUCLEOTIDE SEQUENCE</scope>
    <source>
        <strain evidence="1">AP13</strain>
    </source>
</reference>
<dbReference type="InterPro" id="IPR032675">
    <property type="entry name" value="LRR_dom_sf"/>
</dbReference>
<accession>A0A8T0QBN7</accession>
<organism evidence="1 2">
    <name type="scientific">Panicum virgatum</name>
    <name type="common">Blackwell switchgrass</name>
    <dbReference type="NCBI Taxonomy" id="38727"/>
    <lineage>
        <taxon>Eukaryota</taxon>
        <taxon>Viridiplantae</taxon>
        <taxon>Streptophyta</taxon>
        <taxon>Embryophyta</taxon>
        <taxon>Tracheophyta</taxon>
        <taxon>Spermatophyta</taxon>
        <taxon>Magnoliopsida</taxon>
        <taxon>Liliopsida</taxon>
        <taxon>Poales</taxon>
        <taxon>Poaceae</taxon>
        <taxon>PACMAD clade</taxon>
        <taxon>Panicoideae</taxon>
        <taxon>Panicodae</taxon>
        <taxon>Paniceae</taxon>
        <taxon>Panicinae</taxon>
        <taxon>Panicum</taxon>
        <taxon>Panicum sect. Hiantes</taxon>
    </lineage>
</organism>
<evidence type="ECO:0008006" key="3">
    <source>
        <dbReference type="Google" id="ProtNLM"/>
    </source>
</evidence>
<dbReference type="PANTHER" id="PTHR34223">
    <property type="entry name" value="OS11G0201299 PROTEIN"/>
    <property type="match status" value="1"/>
</dbReference>
<protein>
    <recommendedName>
        <fullName evidence="3">F-box domain-containing protein</fullName>
    </recommendedName>
</protein>
<proteinExistence type="predicted"/>
<sequence length="392" mass="44255">MLASKPATRSPGRCPAIAEDRLSSLQDRHLHRIMSFLTARQPVRTCVLSRRWRNLWRSMPCLDIDQREFDAAAPGAARGDRVAWECGRFVEFVDCLLMLHGASSLDRFRCHVTHGYEFKVVDRWIRHGINCNPAVMEISWSSSTAFFSGLPHSGSTGCRLKRLHLAGIALDTGFARQLRSGCPVLEDLQLERCLLDSPEITSHTLKSLIVTDCTSYFDTVLTITSPALASFHLAITTTGSNWRGIIVNEMPSLVKASIRSESPVASCKLLCSLVHVGTLELQYFTRDHAFPTFYNLKTLLFDGCNLIDGFKTLGCFLNNAPSLEKLTLHRCEDILRKGKEWHMHIQCSNLWYVWTLDKVILQCAKLKWTEIKNKLSGIWSNLQNCSITVNKV</sequence>
<dbReference type="Gene3D" id="3.80.10.10">
    <property type="entry name" value="Ribonuclease Inhibitor"/>
    <property type="match status" value="1"/>
</dbReference>
<dbReference type="SUPFAM" id="SSF52047">
    <property type="entry name" value="RNI-like"/>
    <property type="match status" value="1"/>
</dbReference>
<evidence type="ECO:0000313" key="2">
    <source>
        <dbReference type="Proteomes" id="UP000823388"/>
    </source>
</evidence>
<dbReference type="Proteomes" id="UP000823388">
    <property type="component" value="Chromosome 7K"/>
</dbReference>
<dbReference type="InterPro" id="IPR053197">
    <property type="entry name" value="F-box_SCFL_complex_component"/>
</dbReference>
<gene>
    <name evidence="1" type="ORF">PVAP13_7KG166700</name>
</gene>
<dbReference type="InterPro" id="IPR036047">
    <property type="entry name" value="F-box-like_dom_sf"/>
</dbReference>
<evidence type="ECO:0000313" key="1">
    <source>
        <dbReference type="EMBL" id="KAG2572291.1"/>
    </source>
</evidence>
<name>A0A8T0QBN7_PANVG</name>
<dbReference type="PANTHER" id="PTHR34223:SF102">
    <property type="entry name" value="F-BOX DOMAIN-CONTAINING PROTEIN"/>
    <property type="match status" value="1"/>
</dbReference>
<keyword evidence="2" id="KW-1185">Reference proteome</keyword>
<dbReference type="SUPFAM" id="SSF81383">
    <property type="entry name" value="F-box domain"/>
    <property type="match status" value="1"/>
</dbReference>